<dbReference type="PANTHER" id="PTHR31760:SF0">
    <property type="entry name" value="S-ADENOSYL-L-METHIONINE-DEPENDENT METHYLTRANSFERASES SUPERFAMILY PROTEIN"/>
    <property type="match status" value="1"/>
</dbReference>
<dbReference type="InterPro" id="IPR003682">
    <property type="entry name" value="rRNA_ssu_MeTfrase_G"/>
</dbReference>
<dbReference type="Gene3D" id="3.40.50.150">
    <property type="entry name" value="Vaccinia Virus protein VP39"/>
    <property type="match status" value="1"/>
</dbReference>
<organism evidence="7 8">
    <name type="scientific">Termitidicoccus mucosus</name>
    <dbReference type="NCBI Taxonomy" id="1184151"/>
    <lineage>
        <taxon>Bacteria</taxon>
        <taxon>Pseudomonadati</taxon>
        <taxon>Verrucomicrobiota</taxon>
        <taxon>Opitutia</taxon>
        <taxon>Opitutales</taxon>
        <taxon>Opitutaceae</taxon>
        <taxon>Termitidicoccus</taxon>
    </lineage>
</organism>
<dbReference type="InterPro" id="IPR029063">
    <property type="entry name" value="SAM-dependent_MTases_sf"/>
</dbReference>
<dbReference type="PIRSF" id="PIRSF003078">
    <property type="entry name" value="GidB"/>
    <property type="match status" value="1"/>
</dbReference>
<keyword evidence="1 6" id="KW-0963">Cytoplasm</keyword>
<sequence>MHRLKPFFPELAPAQWELLERMAALHREWNAKINLVSRKDIDNLEWHHYAPCVAAIKFLRLMDGATLLDAGTGGGFPGLILAALYPRARFTLADSVGKKITVVSDIAARLRLRNVEVKAIRVEALAREYDFVTGRAVTSLPAFIQLVRPRVRRGEKHSPANGIIYWKGGSLADEEAATGITPARVFSLEELLNDGCFKEKYIVHYRREDLARARPPAG</sequence>
<evidence type="ECO:0000313" key="8">
    <source>
        <dbReference type="Proteomes" id="UP000078486"/>
    </source>
</evidence>
<keyword evidence="3 6" id="KW-0489">Methyltransferase</keyword>
<dbReference type="Proteomes" id="UP000078486">
    <property type="component" value="Unassembled WGS sequence"/>
</dbReference>
<dbReference type="EC" id="2.1.1.-" evidence="6"/>
<dbReference type="RefSeq" id="WP_068773225.1">
    <property type="nucleotide sequence ID" value="NZ_CP109796.1"/>
</dbReference>
<keyword evidence="5 6" id="KW-0949">S-adenosyl-L-methionine</keyword>
<name>A0A178IR05_9BACT</name>
<evidence type="ECO:0000256" key="3">
    <source>
        <dbReference type="ARBA" id="ARBA00022603"/>
    </source>
</evidence>
<feature type="binding site" evidence="6">
    <location>
        <begin position="122"/>
        <end position="123"/>
    </location>
    <ligand>
        <name>S-adenosyl-L-methionine</name>
        <dbReference type="ChEBI" id="CHEBI:59789"/>
    </ligand>
</feature>
<evidence type="ECO:0000256" key="4">
    <source>
        <dbReference type="ARBA" id="ARBA00022679"/>
    </source>
</evidence>
<feature type="binding site" evidence="6">
    <location>
        <position position="76"/>
    </location>
    <ligand>
        <name>S-adenosyl-L-methionine</name>
        <dbReference type="ChEBI" id="CHEBI:59789"/>
    </ligand>
</feature>
<evidence type="ECO:0000256" key="1">
    <source>
        <dbReference type="ARBA" id="ARBA00022490"/>
    </source>
</evidence>
<dbReference type="EMBL" id="LRRQ01000002">
    <property type="protein sequence ID" value="OAM91937.1"/>
    <property type="molecule type" value="Genomic_DNA"/>
</dbReference>
<dbReference type="Pfam" id="PF02527">
    <property type="entry name" value="GidB"/>
    <property type="match status" value="1"/>
</dbReference>
<comment type="caution">
    <text evidence="6">Lacks conserved residue(s) required for the propagation of feature annotation.</text>
</comment>
<protein>
    <recommendedName>
        <fullName evidence="6">Ribosomal RNA small subunit methyltransferase G</fullName>
        <ecNumber evidence="6">2.1.1.-</ecNumber>
    </recommendedName>
    <alternativeName>
        <fullName evidence="6">16S rRNA 7-methylguanosine methyltransferase</fullName>
        <shortName evidence="6">16S rRNA m7G methyltransferase</shortName>
    </alternativeName>
</protein>
<dbReference type="OrthoDB" id="9808773at2"/>
<comment type="caution">
    <text evidence="7">The sequence shown here is derived from an EMBL/GenBank/DDBJ whole genome shotgun (WGS) entry which is preliminary data.</text>
</comment>
<keyword evidence="2 6" id="KW-0698">rRNA processing</keyword>
<keyword evidence="8" id="KW-1185">Reference proteome</keyword>
<dbReference type="SUPFAM" id="SSF53335">
    <property type="entry name" value="S-adenosyl-L-methionine-dependent methyltransferases"/>
    <property type="match status" value="1"/>
</dbReference>
<dbReference type="HAMAP" id="MF_00074">
    <property type="entry name" value="16SrRNA_methyltr_G"/>
    <property type="match status" value="1"/>
</dbReference>
<evidence type="ECO:0000256" key="2">
    <source>
        <dbReference type="ARBA" id="ARBA00022552"/>
    </source>
</evidence>
<gene>
    <name evidence="6" type="primary">rsmG</name>
    <name evidence="7" type="ORF">AW736_26090</name>
</gene>
<dbReference type="GO" id="GO:0005829">
    <property type="term" value="C:cytosol"/>
    <property type="evidence" value="ECO:0007669"/>
    <property type="project" value="TreeGrafter"/>
</dbReference>
<dbReference type="PANTHER" id="PTHR31760">
    <property type="entry name" value="S-ADENOSYL-L-METHIONINE-DEPENDENT METHYLTRANSFERASES SUPERFAMILY PROTEIN"/>
    <property type="match status" value="1"/>
</dbReference>
<comment type="function">
    <text evidence="6">Specifically methylates the N7 position of a guanine in 16S rRNA.</text>
</comment>
<feature type="binding site" evidence="6">
    <location>
        <position position="71"/>
    </location>
    <ligand>
        <name>S-adenosyl-L-methionine</name>
        <dbReference type="ChEBI" id="CHEBI:59789"/>
    </ligand>
</feature>
<evidence type="ECO:0000313" key="7">
    <source>
        <dbReference type="EMBL" id="OAM91937.1"/>
    </source>
</evidence>
<reference evidence="7 8" key="1">
    <citation type="submission" date="2016-01" db="EMBL/GenBank/DDBJ databases">
        <title>High potential of lignocellulose degradation of a new Verrucomicrobia species.</title>
        <authorList>
            <person name="Wang Y."/>
            <person name="Shi Y."/>
            <person name="Qiu Z."/>
            <person name="Liu S."/>
            <person name="Yang H."/>
        </authorList>
    </citation>
    <scope>NUCLEOTIDE SEQUENCE [LARGE SCALE GENOMIC DNA]</scope>
    <source>
        <strain evidence="7 8">TSB47</strain>
    </source>
</reference>
<feature type="binding site" evidence="6">
    <location>
        <position position="135"/>
    </location>
    <ligand>
        <name>S-adenosyl-L-methionine</name>
        <dbReference type="ChEBI" id="CHEBI:59789"/>
    </ligand>
</feature>
<accession>A0A178IR05</accession>
<evidence type="ECO:0000256" key="6">
    <source>
        <dbReference type="HAMAP-Rule" id="MF_00074"/>
    </source>
</evidence>
<dbReference type="AlphaFoldDB" id="A0A178IR05"/>
<evidence type="ECO:0000256" key="5">
    <source>
        <dbReference type="ARBA" id="ARBA00022691"/>
    </source>
</evidence>
<keyword evidence="4 6" id="KW-0808">Transferase</keyword>
<proteinExistence type="inferred from homology"/>
<comment type="subcellular location">
    <subcellularLocation>
        <location evidence="6">Cytoplasm</location>
    </subcellularLocation>
</comment>
<dbReference type="STRING" id="1184151.AW736_26090"/>
<comment type="similarity">
    <text evidence="6">Belongs to the methyltransferase superfamily. RNA methyltransferase RsmG family.</text>
</comment>
<dbReference type="GO" id="GO:0070043">
    <property type="term" value="F:rRNA (guanine-N7-)-methyltransferase activity"/>
    <property type="evidence" value="ECO:0007669"/>
    <property type="project" value="UniProtKB-UniRule"/>
</dbReference>